<accession>A0A0R3TUZ9</accession>
<dbReference type="Gene3D" id="3.60.10.10">
    <property type="entry name" value="Endonuclease/exonuclease/phosphatase"/>
    <property type="match status" value="1"/>
</dbReference>
<dbReference type="SUPFAM" id="SSF56219">
    <property type="entry name" value="DNase I-like"/>
    <property type="match status" value="1"/>
</dbReference>
<dbReference type="WBParaSite" id="HNAJ_0001161601-mRNA-1">
    <property type="protein sequence ID" value="HNAJ_0001161601-mRNA-1"/>
    <property type="gene ID" value="HNAJ_0001161601"/>
</dbReference>
<evidence type="ECO:0000313" key="3">
    <source>
        <dbReference type="Proteomes" id="UP000278807"/>
    </source>
</evidence>
<reference evidence="4" key="1">
    <citation type="submission" date="2017-02" db="UniProtKB">
        <authorList>
            <consortium name="WormBaseParasite"/>
        </authorList>
    </citation>
    <scope>IDENTIFICATION</scope>
</reference>
<reference evidence="2 3" key="2">
    <citation type="submission" date="2018-11" db="EMBL/GenBank/DDBJ databases">
        <authorList>
            <consortium name="Pathogen Informatics"/>
        </authorList>
    </citation>
    <scope>NUCLEOTIDE SEQUENCE [LARGE SCALE GENOMIC DNA]</scope>
</reference>
<dbReference type="InterPro" id="IPR005135">
    <property type="entry name" value="Endo/exonuclease/phosphatase"/>
</dbReference>
<dbReference type="EMBL" id="UZAE01013668">
    <property type="protein sequence ID" value="VDO10834.1"/>
    <property type="molecule type" value="Genomic_DNA"/>
</dbReference>
<sequence length="180" mass="20488">MAIREIALVRANYNVFRSSSGMLEGCHKTKGSKYRKSYKPLEANISDDKRKYYQFPGYTLYLLPKYRQIASGILTGVKEGLTSHYDLIKRDFNAHSTRWGYKGTNIAGKEIEDMLNSNPLELIYSNEDPATHLHYNVTRTTPDLLRVSSDISEHTRRKIIEDPGSGYKPVIASINIGRKA</sequence>
<protein>
    <submittedName>
        <fullName evidence="4">Endo/exonuclease/phosphatase domain-containing protein</fullName>
    </submittedName>
</protein>
<keyword evidence="3" id="KW-1185">Reference proteome</keyword>
<dbReference type="Proteomes" id="UP000278807">
    <property type="component" value="Unassembled WGS sequence"/>
</dbReference>
<gene>
    <name evidence="2" type="ORF">HNAJ_LOCUS11606</name>
</gene>
<proteinExistence type="predicted"/>
<organism evidence="4">
    <name type="scientific">Rodentolepis nana</name>
    <name type="common">Dwarf tapeworm</name>
    <name type="synonym">Hymenolepis nana</name>
    <dbReference type="NCBI Taxonomy" id="102285"/>
    <lineage>
        <taxon>Eukaryota</taxon>
        <taxon>Metazoa</taxon>
        <taxon>Spiralia</taxon>
        <taxon>Lophotrochozoa</taxon>
        <taxon>Platyhelminthes</taxon>
        <taxon>Cestoda</taxon>
        <taxon>Eucestoda</taxon>
        <taxon>Cyclophyllidea</taxon>
        <taxon>Hymenolepididae</taxon>
        <taxon>Rodentolepis</taxon>
    </lineage>
</organism>
<evidence type="ECO:0000259" key="1">
    <source>
        <dbReference type="Pfam" id="PF14529"/>
    </source>
</evidence>
<dbReference type="InterPro" id="IPR036691">
    <property type="entry name" value="Endo/exonu/phosph_ase_sf"/>
</dbReference>
<name>A0A0R3TUZ9_RODNA</name>
<evidence type="ECO:0000313" key="2">
    <source>
        <dbReference type="EMBL" id="VDO10834.1"/>
    </source>
</evidence>
<dbReference type="GO" id="GO:0003824">
    <property type="term" value="F:catalytic activity"/>
    <property type="evidence" value="ECO:0007669"/>
    <property type="project" value="InterPro"/>
</dbReference>
<dbReference type="Pfam" id="PF14529">
    <property type="entry name" value="Exo_endo_phos_2"/>
    <property type="match status" value="1"/>
</dbReference>
<dbReference type="AlphaFoldDB" id="A0A0R3TUZ9"/>
<feature type="domain" description="Endonuclease/exonuclease/phosphatase" evidence="1">
    <location>
        <begin position="87"/>
        <end position="165"/>
    </location>
</feature>
<evidence type="ECO:0000313" key="4">
    <source>
        <dbReference type="WBParaSite" id="HNAJ_0001161601-mRNA-1"/>
    </source>
</evidence>
<dbReference type="STRING" id="102285.A0A0R3TUZ9"/>
<dbReference type="OrthoDB" id="6433840at2759"/>